<sequence>MPNSKLRVLGLMARKGGSGKTTLCRALTSAAVAAGRRVLLIDTDPTAALSGWHLRAEMKGFGSALLALRPAETVAQVAEVIDEAWSEDSADLIFVDTAGGGAEWSDAVAVLCDHLITSVMLSETDFDVGTQTVIWYQDLRKRVDDPDSLPRHRVVLTMVEPRPTRADAQQIAEAMSRFPVVETMMMRRNIYKEMDRLGLLQPIGLARQTDPNPLLKPHVRPVFEALEEAMDILNDILTS</sequence>
<protein>
    <submittedName>
        <fullName evidence="1">ParA family protein</fullName>
    </submittedName>
</protein>
<dbReference type="PANTHER" id="PTHR13696">
    <property type="entry name" value="P-LOOP CONTAINING NUCLEOSIDE TRIPHOSPHATE HYDROLASE"/>
    <property type="match status" value="1"/>
</dbReference>
<dbReference type="InterPro" id="IPR027417">
    <property type="entry name" value="P-loop_NTPase"/>
</dbReference>
<organism evidence="1 2">
    <name type="scientific">Falsigemmobacter faecalis</name>
    <dbReference type="NCBI Taxonomy" id="2488730"/>
    <lineage>
        <taxon>Bacteria</taxon>
        <taxon>Pseudomonadati</taxon>
        <taxon>Pseudomonadota</taxon>
        <taxon>Alphaproteobacteria</taxon>
        <taxon>Rhodobacterales</taxon>
        <taxon>Paracoccaceae</taxon>
        <taxon>Falsigemmobacter</taxon>
    </lineage>
</organism>
<reference evidence="1 2" key="1">
    <citation type="submission" date="2018-11" db="EMBL/GenBank/DDBJ databases">
        <title>Gemmobacter sp. nov., YIM 102744-1 draft genome.</title>
        <authorList>
            <person name="Li G."/>
            <person name="Jiang Y."/>
        </authorList>
    </citation>
    <scope>NUCLEOTIDE SEQUENCE [LARGE SCALE GENOMIC DNA]</scope>
    <source>
        <strain evidence="1 2">YIM 102744-1</strain>
    </source>
</reference>
<dbReference type="OrthoDB" id="7820287at2"/>
<gene>
    <name evidence="1" type="ORF">EG244_15720</name>
</gene>
<dbReference type="Pfam" id="PF07015">
    <property type="entry name" value="VirC1"/>
    <property type="match status" value="1"/>
</dbReference>
<name>A0A3P3DE15_9RHOB</name>
<dbReference type="AlphaFoldDB" id="A0A3P3DE15"/>
<proteinExistence type="predicted"/>
<evidence type="ECO:0000313" key="1">
    <source>
        <dbReference type="EMBL" id="RRH72074.1"/>
    </source>
</evidence>
<dbReference type="RefSeq" id="WP_124966131.1">
    <property type="nucleotide sequence ID" value="NZ_RRAZ01000027.1"/>
</dbReference>
<evidence type="ECO:0000313" key="2">
    <source>
        <dbReference type="Proteomes" id="UP000282125"/>
    </source>
</evidence>
<keyword evidence="2" id="KW-1185">Reference proteome</keyword>
<dbReference type="Gene3D" id="3.40.50.300">
    <property type="entry name" value="P-loop containing nucleotide triphosphate hydrolases"/>
    <property type="match status" value="1"/>
</dbReference>
<dbReference type="EMBL" id="RRAZ01000027">
    <property type="protein sequence ID" value="RRH72074.1"/>
    <property type="molecule type" value="Genomic_DNA"/>
</dbReference>
<dbReference type="InterPro" id="IPR050678">
    <property type="entry name" value="DNA_Partitioning_ATPase"/>
</dbReference>
<dbReference type="SUPFAM" id="SSF52540">
    <property type="entry name" value="P-loop containing nucleoside triphosphate hydrolases"/>
    <property type="match status" value="1"/>
</dbReference>
<comment type="caution">
    <text evidence="1">The sequence shown here is derived from an EMBL/GenBank/DDBJ whole genome shotgun (WGS) entry which is preliminary data.</text>
</comment>
<dbReference type="Proteomes" id="UP000282125">
    <property type="component" value="Unassembled WGS sequence"/>
</dbReference>
<dbReference type="CDD" id="cd02042">
    <property type="entry name" value="ParAB_family"/>
    <property type="match status" value="1"/>
</dbReference>
<accession>A0A3P3DE15</accession>
<dbReference type="PANTHER" id="PTHR13696:SF96">
    <property type="entry name" value="COBQ_COBB_MIND_PARA NUCLEOTIDE BINDING DOMAIN-CONTAINING PROTEIN"/>
    <property type="match status" value="1"/>
</dbReference>
<dbReference type="InterPro" id="IPR009744">
    <property type="entry name" value="VirC1"/>
</dbReference>